<keyword evidence="3" id="KW-0408">Iron</keyword>
<dbReference type="GO" id="GO:0032259">
    <property type="term" value="P:methylation"/>
    <property type="evidence" value="ECO:0007669"/>
    <property type="project" value="UniProtKB-KW"/>
</dbReference>
<dbReference type="Gene3D" id="3.40.50.150">
    <property type="entry name" value="Vaccinia Virus protein VP39"/>
    <property type="match status" value="1"/>
</dbReference>
<accession>A0A1U9MIP2</accession>
<dbReference type="EMBL" id="CP015625">
    <property type="protein sequence ID" value="AQT47774.1"/>
    <property type="molecule type" value="Genomic_DNA"/>
</dbReference>
<evidence type="ECO:0000256" key="3">
    <source>
        <dbReference type="ARBA" id="ARBA00023004"/>
    </source>
</evidence>
<evidence type="ECO:0000256" key="2">
    <source>
        <dbReference type="ARBA" id="ARBA00022946"/>
    </source>
</evidence>
<keyword evidence="6" id="KW-1185">Reference proteome</keyword>
<dbReference type="GO" id="GO:0003735">
    <property type="term" value="F:structural constituent of ribosome"/>
    <property type="evidence" value="ECO:0007669"/>
    <property type="project" value="TreeGrafter"/>
</dbReference>
<keyword evidence="4" id="KW-0411">Iron-sulfur</keyword>
<dbReference type="GO" id="GO:0046872">
    <property type="term" value="F:metal ion binding"/>
    <property type="evidence" value="ECO:0007669"/>
    <property type="project" value="UniProtKB-KW"/>
</dbReference>
<dbReference type="OrthoDB" id="9799639at2"/>
<keyword evidence="5" id="KW-0687">Ribonucleoprotein</keyword>
<dbReference type="GO" id="GO:0008168">
    <property type="term" value="F:methyltransferase activity"/>
    <property type="evidence" value="ECO:0007669"/>
    <property type="project" value="UniProtKB-KW"/>
</dbReference>
<dbReference type="InterPro" id="IPR029063">
    <property type="entry name" value="SAM-dependent_MTases_sf"/>
</dbReference>
<evidence type="ECO:0000256" key="1">
    <source>
        <dbReference type="ARBA" id="ARBA00022723"/>
    </source>
</evidence>
<keyword evidence="1" id="KW-0479">Metal-binding</keyword>
<evidence type="ECO:0000256" key="4">
    <source>
        <dbReference type="ARBA" id="ARBA00023014"/>
    </source>
</evidence>
<keyword evidence="5" id="KW-0808">Transferase</keyword>
<dbReference type="Pfam" id="PF09243">
    <property type="entry name" value="Rsm22"/>
    <property type="match status" value="1"/>
</dbReference>
<keyword evidence="5" id="KW-0489">Methyltransferase</keyword>
<dbReference type="PANTHER" id="PTHR13184:SF5">
    <property type="entry name" value="METHYLTRANSFERASE-LIKE PROTEIN 17, MITOCHONDRIAL"/>
    <property type="match status" value="1"/>
</dbReference>
<gene>
    <name evidence="5" type="ORF">BBC0122_016720</name>
</gene>
<dbReference type="AlphaFoldDB" id="A0A1U9MIP2"/>
<dbReference type="RefSeq" id="WP_077993051.1">
    <property type="nucleotide sequence ID" value="NZ_CP015625.1"/>
</dbReference>
<dbReference type="GO" id="GO:0015935">
    <property type="term" value="C:small ribosomal subunit"/>
    <property type="evidence" value="ECO:0007669"/>
    <property type="project" value="TreeGrafter"/>
</dbReference>
<name>A0A1U9MIP2_9HYPH</name>
<protein>
    <submittedName>
        <fullName evidence="5">Ribosomal protein RSM22 (Predicted rRNA methylase)</fullName>
    </submittedName>
</protein>
<dbReference type="GO" id="GO:0006412">
    <property type="term" value="P:translation"/>
    <property type="evidence" value="ECO:0007669"/>
    <property type="project" value="InterPro"/>
</dbReference>
<proteinExistence type="predicted"/>
<evidence type="ECO:0000313" key="6">
    <source>
        <dbReference type="Proteomes" id="UP000189632"/>
    </source>
</evidence>
<dbReference type="GO" id="GO:0051536">
    <property type="term" value="F:iron-sulfur cluster binding"/>
    <property type="evidence" value="ECO:0007669"/>
    <property type="project" value="UniProtKB-KW"/>
</dbReference>
<sequence length="357" mass="40000">MQLPANLKNALDELFQQTNPAELEKASHRLTQRYRNEILDGKMHIADRNAAFGYIAARFPATYAAVFSALDKVTEICPSFSPSSQLDVGGGPGTAVFAASRIFPSLRHATLVEQSHDIISLGKALFSASLVHDDSAPSASKHVTTDWQNMDISSAAFENLAKADLVTASYVLDELPEKIQDHLVDGLWNKTGDMLFLIEPGTPAGFKRLNRQRDRLIERGGHIVAPCPHEFACPVESPDWCHFSVRVERSRTHRLTKQAIVPFEDEKFCYLAFAHEKPDVQYCRILSRPQRSSGKVEYTICTSGGEKNAEITTRRNKKLYSELRRLEWGDILKNKTIGCKYLLTIPVCQLYSPSPHK</sequence>
<reference evidence="5 6" key="1">
    <citation type="submission" date="2016-11" db="EMBL/GenBank/DDBJ databases">
        <title>Comparative genomics of Bartonella apis.</title>
        <authorList>
            <person name="Engel P."/>
        </authorList>
    </citation>
    <scope>NUCLEOTIDE SEQUENCE [LARGE SCALE GENOMIC DNA]</scope>
    <source>
        <strain evidence="5 6">BBC0122</strain>
    </source>
</reference>
<keyword evidence="2" id="KW-0809">Transit peptide</keyword>
<dbReference type="Proteomes" id="UP000189632">
    <property type="component" value="Chromosome"/>
</dbReference>
<dbReference type="PANTHER" id="PTHR13184">
    <property type="entry name" value="37S RIBOSOMAL PROTEIN S22"/>
    <property type="match status" value="1"/>
</dbReference>
<dbReference type="KEGG" id="bapi:BBC0122_016720"/>
<keyword evidence="5" id="KW-0689">Ribosomal protein</keyword>
<organism evidence="5 6">
    <name type="scientific">Bartonella choladocola</name>
    <dbReference type="NCBI Taxonomy" id="2750995"/>
    <lineage>
        <taxon>Bacteria</taxon>
        <taxon>Pseudomonadati</taxon>
        <taxon>Pseudomonadota</taxon>
        <taxon>Alphaproteobacteria</taxon>
        <taxon>Hyphomicrobiales</taxon>
        <taxon>Bartonellaceae</taxon>
        <taxon>Bartonella</taxon>
    </lineage>
</organism>
<evidence type="ECO:0000313" key="5">
    <source>
        <dbReference type="EMBL" id="AQT47774.1"/>
    </source>
</evidence>
<dbReference type="SUPFAM" id="SSF53335">
    <property type="entry name" value="S-adenosyl-L-methionine-dependent methyltransferases"/>
    <property type="match status" value="1"/>
</dbReference>
<dbReference type="InterPro" id="IPR015324">
    <property type="entry name" value="Ribosomal_Rsm22-like"/>
</dbReference>
<dbReference type="InterPro" id="IPR052571">
    <property type="entry name" value="Mt_RNA_Methyltransferase"/>
</dbReference>